<dbReference type="GO" id="GO:0030435">
    <property type="term" value="P:sporulation resulting in formation of a cellular spore"/>
    <property type="evidence" value="ECO:0007669"/>
    <property type="project" value="UniProtKB-KW"/>
</dbReference>
<dbReference type="InterPro" id="IPR027417">
    <property type="entry name" value="P-loop_NTPase"/>
</dbReference>
<reference evidence="6" key="2">
    <citation type="journal article" date="2021" name="PeerJ">
        <title>Extensive microbial diversity within the chicken gut microbiome revealed by metagenomics and culture.</title>
        <authorList>
            <person name="Gilroy R."/>
            <person name="Ravi A."/>
            <person name="Getino M."/>
            <person name="Pursley I."/>
            <person name="Horton D.L."/>
            <person name="Alikhan N.F."/>
            <person name="Baker D."/>
            <person name="Gharbi K."/>
            <person name="Hall N."/>
            <person name="Watson M."/>
            <person name="Adriaenssens E.M."/>
            <person name="Foster-Nyarko E."/>
            <person name="Jarju S."/>
            <person name="Secka A."/>
            <person name="Antonio M."/>
            <person name="Oren A."/>
            <person name="Chaudhuri R.R."/>
            <person name="La Ragione R."/>
            <person name="Hildebrand F."/>
            <person name="Pallen M.J."/>
        </authorList>
    </citation>
    <scope>NUCLEOTIDE SEQUENCE</scope>
    <source>
        <strain evidence="6">CHK186-9395</strain>
    </source>
</reference>
<dbReference type="Pfam" id="PF09547">
    <property type="entry name" value="SpoIVA_ATPase"/>
    <property type="match status" value="1"/>
</dbReference>
<evidence type="ECO:0000259" key="4">
    <source>
        <dbReference type="Pfam" id="PF20438"/>
    </source>
</evidence>
<dbReference type="GO" id="GO:0005737">
    <property type="term" value="C:cytoplasm"/>
    <property type="evidence" value="ECO:0007669"/>
    <property type="project" value="UniProtKB-SubCell"/>
</dbReference>
<comment type="function">
    <text evidence="1">ATPase. Has a role at an early stage in the morphogenesis of the spore coat.</text>
</comment>
<dbReference type="Gene3D" id="3.40.50.300">
    <property type="entry name" value="P-loop containing nucleotide triphosphate hydrolases"/>
    <property type="match status" value="1"/>
</dbReference>
<feature type="domain" description="Sporulation stage IV protein A C-terminal" evidence="5">
    <location>
        <begin position="417"/>
        <end position="492"/>
    </location>
</feature>
<keyword evidence="1" id="KW-0749">Sporulation</keyword>
<dbReference type="NCBIfam" id="TIGR02836">
    <property type="entry name" value="spore_IV_A"/>
    <property type="match status" value="1"/>
</dbReference>
<evidence type="ECO:0000259" key="5">
    <source>
        <dbReference type="Pfam" id="PF20439"/>
    </source>
</evidence>
<dbReference type="InterPro" id="IPR046842">
    <property type="entry name" value="SpoIVA_ATPase"/>
</dbReference>
<accession>A0A9D1SXU4</accession>
<keyword evidence="1" id="KW-0067">ATP-binding</keyword>
<comment type="catalytic activity">
    <reaction evidence="1">
        <text>ATP + H2O = ADP + phosphate + H(+)</text>
        <dbReference type="Rhea" id="RHEA:13065"/>
        <dbReference type="ChEBI" id="CHEBI:15377"/>
        <dbReference type="ChEBI" id="CHEBI:15378"/>
        <dbReference type="ChEBI" id="CHEBI:30616"/>
        <dbReference type="ChEBI" id="CHEBI:43474"/>
        <dbReference type="ChEBI" id="CHEBI:456216"/>
    </reaction>
</comment>
<evidence type="ECO:0000256" key="2">
    <source>
        <dbReference type="SAM" id="Coils"/>
    </source>
</evidence>
<comment type="subcellular location">
    <subcellularLocation>
        <location evidence="1">Cytoplasm</location>
    </subcellularLocation>
</comment>
<protein>
    <recommendedName>
        <fullName evidence="1">Stage IV sporulation protein A</fullName>
        <ecNumber evidence="1">3.6.1.-</ecNumber>
    </recommendedName>
    <alternativeName>
        <fullName evidence="1">Coat morphogenetic protein SpoIVA</fullName>
    </alternativeName>
</protein>
<reference evidence="6" key="1">
    <citation type="submission" date="2020-10" db="EMBL/GenBank/DDBJ databases">
        <authorList>
            <person name="Gilroy R."/>
        </authorList>
    </citation>
    <scope>NUCLEOTIDE SEQUENCE</scope>
    <source>
        <strain evidence="6">CHK186-9395</strain>
    </source>
</reference>
<sequence length="492" mass="55755">METYKIYEDIKERTNGDVYVGVVGPVRCGKSTFITKFMQSLVVPNIKNKHVKERAIDELPQSAEGKTIMTTQPKFVPNEAIKISVAGNVDMKVRMIDCVGYLVEGAMGHEEEDRPRFVKTPWSEEEIPFEEAAEMGTKKVIEDHSTIGVVLTTDGSFTGIPRENYVEAEERVVSELKVQNKPFVIVLNTENPDSEDTKKLKDNLEKKYEVPVLPIDVIDLKEQDIDEIFEKILLEFPIKSLKVKMPEWLQALPYDDPIITSIISEIKKFGEDVTKIGQIDKTTVAFAQDENFNPVSVGSIKMGEGCVYFDVEPKQQLFYKVLSNQCGTEIKDDYELVSYIKDLAHAKREYDKLEEALREVEETGYGIVNPTIEDMTLEDPQIVKQGSRFGVKLRASAPSLHIMRVDVETEVSPLVGTEQQGKDLVQYLTTEFENNPETIWETKMFGRTLHSMVSDGIHSKLTLMPMEAQRKMRKTLSRIVNEGKGGIICILL</sequence>
<feature type="domain" description="Stage IV sporulation protein A middle" evidence="4">
    <location>
        <begin position="238"/>
        <end position="416"/>
    </location>
</feature>
<keyword evidence="1" id="KW-0963">Cytoplasm</keyword>
<dbReference type="EC" id="3.6.1.-" evidence="1"/>
<dbReference type="GO" id="GO:0005524">
    <property type="term" value="F:ATP binding"/>
    <property type="evidence" value="ECO:0007669"/>
    <property type="project" value="UniProtKB-KW"/>
</dbReference>
<evidence type="ECO:0000256" key="1">
    <source>
        <dbReference type="PIRNR" id="PIRNR007466"/>
    </source>
</evidence>
<dbReference type="AlphaFoldDB" id="A0A9D1SXU4"/>
<dbReference type="EMBL" id="DVOJ01000003">
    <property type="protein sequence ID" value="HIV01028.1"/>
    <property type="molecule type" value="Genomic_DNA"/>
</dbReference>
<feature type="domain" description="Stage IV sporulation protein A ATPase" evidence="3">
    <location>
        <begin position="1"/>
        <end position="237"/>
    </location>
</feature>
<keyword evidence="2" id="KW-0175">Coiled coil</keyword>
<comment type="caution">
    <text evidence="6">The sequence shown here is derived from an EMBL/GenBank/DDBJ whole genome shotgun (WGS) entry which is preliminary data.</text>
</comment>
<proteinExistence type="predicted"/>
<keyword evidence="1" id="KW-0378">Hydrolase</keyword>
<evidence type="ECO:0000313" key="7">
    <source>
        <dbReference type="Proteomes" id="UP000886861"/>
    </source>
</evidence>
<dbReference type="GO" id="GO:0016887">
    <property type="term" value="F:ATP hydrolysis activity"/>
    <property type="evidence" value="ECO:0007669"/>
    <property type="project" value="InterPro"/>
</dbReference>
<dbReference type="PIRSF" id="PIRSF007466">
    <property type="entry name" value="SpoIVA"/>
    <property type="match status" value="1"/>
</dbReference>
<evidence type="ECO:0000259" key="3">
    <source>
        <dbReference type="Pfam" id="PF09547"/>
    </source>
</evidence>
<dbReference type="InterPro" id="IPR014201">
    <property type="entry name" value="Spore_IV_A"/>
</dbReference>
<gene>
    <name evidence="6" type="primary">spoIVA</name>
    <name evidence="6" type="ORF">IAA62_00480</name>
</gene>
<dbReference type="InterPro" id="IPR046840">
    <property type="entry name" value="SpoIVA_C"/>
</dbReference>
<dbReference type="Proteomes" id="UP000886861">
    <property type="component" value="Unassembled WGS sequence"/>
</dbReference>
<feature type="coiled-coil region" evidence="2">
    <location>
        <begin position="336"/>
        <end position="363"/>
    </location>
</feature>
<name>A0A9D1SXU4_9FIRM</name>
<dbReference type="Pfam" id="PF20438">
    <property type="entry name" value="SpoIVA_middle"/>
    <property type="match status" value="1"/>
</dbReference>
<evidence type="ECO:0000313" key="6">
    <source>
        <dbReference type="EMBL" id="HIV01028.1"/>
    </source>
</evidence>
<dbReference type="InterPro" id="IPR046841">
    <property type="entry name" value="SpoIVA_middle"/>
</dbReference>
<organism evidence="6 7">
    <name type="scientific">Candidatus Caccopulliclostridium gallistercoris</name>
    <dbReference type="NCBI Taxonomy" id="2840719"/>
    <lineage>
        <taxon>Bacteria</taxon>
        <taxon>Bacillati</taxon>
        <taxon>Bacillota</taxon>
        <taxon>Clostridia</taxon>
        <taxon>Candidatus Caccopulliclostridium</taxon>
    </lineage>
</organism>
<keyword evidence="1" id="KW-0547">Nucleotide-binding</keyword>
<dbReference type="SUPFAM" id="SSF52540">
    <property type="entry name" value="P-loop containing nucleoside triphosphate hydrolases"/>
    <property type="match status" value="1"/>
</dbReference>
<dbReference type="Pfam" id="PF20439">
    <property type="entry name" value="SpoIVA_C"/>
    <property type="match status" value="1"/>
</dbReference>